<feature type="coiled-coil region" evidence="10">
    <location>
        <begin position="80"/>
        <end position="142"/>
    </location>
</feature>
<organism evidence="11 12">
    <name type="scientific">Microthlaspi erraticum</name>
    <dbReference type="NCBI Taxonomy" id="1685480"/>
    <lineage>
        <taxon>Eukaryota</taxon>
        <taxon>Viridiplantae</taxon>
        <taxon>Streptophyta</taxon>
        <taxon>Embryophyta</taxon>
        <taxon>Tracheophyta</taxon>
        <taxon>Spermatophyta</taxon>
        <taxon>Magnoliopsida</taxon>
        <taxon>eudicotyledons</taxon>
        <taxon>Gunneridae</taxon>
        <taxon>Pentapetalae</taxon>
        <taxon>rosids</taxon>
        <taxon>malvids</taxon>
        <taxon>Brassicales</taxon>
        <taxon>Brassicaceae</taxon>
        <taxon>Coluteocarpeae</taxon>
        <taxon>Microthlaspi</taxon>
    </lineage>
</organism>
<evidence type="ECO:0000313" key="11">
    <source>
        <dbReference type="EMBL" id="CAA7054346.1"/>
    </source>
</evidence>
<evidence type="ECO:0000256" key="8">
    <source>
        <dbReference type="ARBA" id="ARBA00023136"/>
    </source>
</evidence>
<dbReference type="Proteomes" id="UP000467841">
    <property type="component" value="Unassembled WGS sequence"/>
</dbReference>
<keyword evidence="8" id="KW-0472">Membrane</keyword>
<keyword evidence="4" id="KW-0812">Transmembrane</keyword>
<keyword evidence="12" id="KW-1185">Reference proteome</keyword>
<evidence type="ECO:0000256" key="10">
    <source>
        <dbReference type="SAM" id="Coils"/>
    </source>
</evidence>
<reference evidence="11" key="1">
    <citation type="submission" date="2020-01" db="EMBL/GenBank/DDBJ databases">
        <authorList>
            <person name="Mishra B."/>
        </authorList>
    </citation>
    <scope>NUCLEOTIDE SEQUENCE [LARGE SCALE GENOMIC DNA]</scope>
</reference>
<evidence type="ECO:0000256" key="1">
    <source>
        <dbReference type="ARBA" id="ARBA00004162"/>
    </source>
</evidence>
<dbReference type="AlphaFoldDB" id="A0A6D2KZC3"/>
<gene>
    <name evidence="11" type="ORF">MERR_LOCUS41582</name>
</gene>
<evidence type="ECO:0000256" key="5">
    <source>
        <dbReference type="ARBA" id="ARBA00022824"/>
    </source>
</evidence>
<accession>A0A6D2KZC3</accession>
<evidence type="ECO:0000256" key="2">
    <source>
        <dbReference type="ARBA" id="ARBA00004389"/>
    </source>
</evidence>
<keyword evidence="6" id="KW-1133">Transmembrane helix</keyword>
<evidence type="ECO:0000256" key="4">
    <source>
        <dbReference type="ARBA" id="ARBA00022692"/>
    </source>
</evidence>
<evidence type="ECO:0000256" key="7">
    <source>
        <dbReference type="ARBA" id="ARBA00023054"/>
    </source>
</evidence>
<dbReference type="PANTHER" id="PTHR32219">
    <property type="entry name" value="RNA-BINDING PROTEIN YLMH-RELATED"/>
    <property type="match status" value="1"/>
</dbReference>
<name>A0A6D2KZC3_9BRAS</name>
<evidence type="ECO:0000256" key="3">
    <source>
        <dbReference type="ARBA" id="ARBA00022475"/>
    </source>
</evidence>
<dbReference type="GO" id="GO:0005886">
    <property type="term" value="C:plasma membrane"/>
    <property type="evidence" value="ECO:0007669"/>
    <property type="project" value="UniProtKB-SubCell"/>
</dbReference>
<evidence type="ECO:0000313" key="12">
    <source>
        <dbReference type="Proteomes" id="UP000467841"/>
    </source>
</evidence>
<comment type="similarity">
    <text evidence="9">Belongs to the plant Proton pump-interactor protein family.</text>
</comment>
<sequence length="192" mass="21976">MEPLKQALGRLRSNDSGLCSSQQELNDKIRSFEYQSQHESNTLNEEKQLIKEISKLERTRGDVIANEASRARIIESFGLKEDIQDQVKSMSSDLDGFNKERQAISERISEQSEKINASKDEIKVLEDELKIATEKRNESYSNIKVLSSPSEFRITFGCTKLYALPRFLILLPASIAMHYAVDNGSPKWIRYN</sequence>
<keyword evidence="3" id="KW-1003">Cell membrane</keyword>
<dbReference type="GO" id="GO:0005789">
    <property type="term" value="C:endoplasmic reticulum membrane"/>
    <property type="evidence" value="ECO:0007669"/>
    <property type="project" value="UniProtKB-SubCell"/>
</dbReference>
<evidence type="ECO:0000256" key="6">
    <source>
        <dbReference type="ARBA" id="ARBA00022989"/>
    </source>
</evidence>
<dbReference type="PANTHER" id="PTHR32219:SF2">
    <property type="entry name" value="PROTON PUMP-INTERACTOR 1"/>
    <property type="match status" value="1"/>
</dbReference>
<protein>
    <submittedName>
        <fullName evidence="11">Uncharacterized protein</fullName>
    </submittedName>
</protein>
<evidence type="ECO:0000256" key="9">
    <source>
        <dbReference type="ARBA" id="ARBA00038080"/>
    </source>
</evidence>
<dbReference type="EMBL" id="CACVBM020001573">
    <property type="protein sequence ID" value="CAA7054346.1"/>
    <property type="molecule type" value="Genomic_DNA"/>
</dbReference>
<dbReference type="OrthoDB" id="2195113at2759"/>
<dbReference type="InterPro" id="IPR055282">
    <property type="entry name" value="PPI1-4"/>
</dbReference>
<comment type="subcellular location">
    <subcellularLocation>
        <location evidence="1">Cell membrane</location>
        <topology evidence="1">Single-pass membrane protein</topology>
    </subcellularLocation>
    <subcellularLocation>
        <location evidence="2">Endoplasmic reticulum membrane</location>
        <topology evidence="2">Single-pass membrane protein</topology>
    </subcellularLocation>
</comment>
<keyword evidence="7 10" id="KW-0175">Coiled coil</keyword>
<comment type="caution">
    <text evidence="11">The sequence shown here is derived from an EMBL/GenBank/DDBJ whole genome shotgun (WGS) entry which is preliminary data.</text>
</comment>
<keyword evidence="5" id="KW-0256">Endoplasmic reticulum</keyword>
<proteinExistence type="inferred from homology"/>